<dbReference type="PROSITE" id="PS50186">
    <property type="entry name" value="DEP"/>
    <property type="match status" value="1"/>
</dbReference>
<feature type="domain" description="DEP" evidence="4">
    <location>
        <begin position="581"/>
        <end position="658"/>
    </location>
</feature>
<feature type="domain" description="RGS" evidence="3">
    <location>
        <begin position="427"/>
        <end position="564"/>
    </location>
</feature>
<dbReference type="PROSITE" id="PS50132">
    <property type="entry name" value="RGS"/>
    <property type="match status" value="1"/>
</dbReference>
<dbReference type="CDD" id="cd07440">
    <property type="entry name" value="RGS"/>
    <property type="match status" value="1"/>
</dbReference>
<dbReference type="SMART" id="SM00315">
    <property type="entry name" value="RGS"/>
    <property type="match status" value="1"/>
</dbReference>
<dbReference type="SUPFAM" id="SSF103657">
    <property type="entry name" value="BAR/IMD domain-like"/>
    <property type="match status" value="1"/>
</dbReference>
<dbReference type="SUPFAM" id="SSF52047">
    <property type="entry name" value="RNI-like"/>
    <property type="match status" value="1"/>
</dbReference>
<dbReference type="GO" id="GO:0035556">
    <property type="term" value="P:intracellular signal transduction"/>
    <property type="evidence" value="ECO:0007669"/>
    <property type="project" value="InterPro"/>
</dbReference>
<dbReference type="InterPro" id="IPR000591">
    <property type="entry name" value="DEP_dom"/>
</dbReference>
<sequence length="866" mass="97836">MATSAAAPRRPPPVRIGSPNKNVPSTSVYRLSRAGSRIDRSRGCSKSSISELSPTTSSPSWRRKSLPPGPMSPSVPRINRSQSHARLGTFSFRREKNGGDMGYSNIPDVLPVALDRAWEAKEELKSVASLVKEFMSAAEIFGKQMAKAANGFELRDSTTLSVNGQQVPTSLRNGYNQSRESIRRTATWLSGACVGIKKYHARFVNFRHEQSKEKRYVQSESQQVEKRLQKAEDNHALAKRNFEAACKDAEKLVKKRNRLKSESKESNGKGWRKLQSQVEKSIKKTQENANIYKQKLLELRGLQKEKHETTTKLSNILYGIEKKRITETKDMLSKLSRSLLAFFQTAAHEMTNLQDTLAQIDVNADAKALVDAQVSMRGSRDAGMSTLAQYFPYEGKMLVMEGFHGNYADLTHCTAPKKKDDLVTSMDVFTNASARFEFNRFLEKERSSENLLFWEAHRTYVDMCVEAISYSARHNRTKTTPDDLSKMRRTEQKLFSVYINTDAKQQVNISDSCRNRLLKRWEIVKSQGLTDPLLFSEAAVEIEGMLKRDTLRRFVRSALYQILASERSSITEISREILQPPPLGLHVQEKKHGYRMRDTFQGRKILEWVQGRFFGSLGGNERAIKVCMTLAKDGRIVPVCEKSKAAEWSEDGYYRVVKESISRGYKRVPFPSRVVDMSGAHFRNGREVKKFLWRLLMTPKLSSVDISGCTGFTETAFKALLQTLGHVPTLTTLKLNSTNCHPLLPAIADFIQTSKSIRNLELKSNKMGEGDYQSIDPLLNAFKIGSPKLESLDISNNPIPITQLQLFAQGLEDSKSRSLHRFIFTPPISKLSSELQEKISKIIERNNKVTSTPLRAPRRPSDGQGG</sequence>
<dbReference type="Gene3D" id="1.20.1270.60">
    <property type="entry name" value="Arfaptin homology (AH) domain/BAR domain"/>
    <property type="match status" value="1"/>
</dbReference>
<evidence type="ECO:0000256" key="1">
    <source>
        <dbReference type="SAM" id="Coils"/>
    </source>
</evidence>
<evidence type="ECO:0008006" key="6">
    <source>
        <dbReference type="Google" id="ProtNLM"/>
    </source>
</evidence>
<evidence type="ECO:0000256" key="2">
    <source>
        <dbReference type="SAM" id="MobiDB-lite"/>
    </source>
</evidence>
<feature type="region of interest" description="Disordered" evidence="2">
    <location>
        <begin position="846"/>
        <end position="866"/>
    </location>
</feature>
<dbReference type="Gene3D" id="3.80.10.10">
    <property type="entry name" value="Ribonuclease Inhibitor"/>
    <property type="match status" value="1"/>
</dbReference>
<feature type="compositionally biased region" description="Polar residues" evidence="2">
    <location>
        <begin position="19"/>
        <end position="29"/>
    </location>
</feature>
<dbReference type="InterPro" id="IPR027267">
    <property type="entry name" value="AH/BAR_dom_sf"/>
</dbReference>
<organism evidence="5">
    <name type="scientific">Amorphochlora amoebiformis</name>
    <dbReference type="NCBI Taxonomy" id="1561963"/>
    <lineage>
        <taxon>Eukaryota</taxon>
        <taxon>Sar</taxon>
        <taxon>Rhizaria</taxon>
        <taxon>Cercozoa</taxon>
        <taxon>Chlorarachniophyceae</taxon>
        <taxon>Amorphochlora</taxon>
    </lineage>
</organism>
<protein>
    <recommendedName>
        <fullName evidence="6">RGS domain-containing protein</fullName>
    </recommendedName>
</protein>
<name>A0A7S0CXJ5_9EUKA</name>
<gene>
    <name evidence="5" type="ORF">LAMO00422_LOCUS3200</name>
</gene>
<dbReference type="PANTHER" id="PTHR10845">
    <property type="entry name" value="REGULATOR OF G PROTEIN SIGNALING"/>
    <property type="match status" value="1"/>
</dbReference>
<feature type="coiled-coil region" evidence="1">
    <location>
        <begin position="214"/>
        <end position="302"/>
    </location>
</feature>
<proteinExistence type="predicted"/>
<reference evidence="5" key="1">
    <citation type="submission" date="2021-01" db="EMBL/GenBank/DDBJ databases">
        <authorList>
            <person name="Corre E."/>
            <person name="Pelletier E."/>
            <person name="Niang G."/>
            <person name="Scheremetjew M."/>
            <person name="Finn R."/>
            <person name="Kale V."/>
            <person name="Holt S."/>
            <person name="Cochrane G."/>
            <person name="Meng A."/>
            <person name="Brown T."/>
            <person name="Cohen L."/>
        </authorList>
    </citation>
    <scope>NUCLEOTIDE SEQUENCE</scope>
    <source>
        <strain evidence="5">CCMP2058</strain>
    </source>
</reference>
<dbReference type="SUPFAM" id="SSF48097">
    <property type="entry name" value="Regulator of G-protein signaling, RGS"/>
    <property type="match status" value="1"/>
</dbReference>
<dbReference type="PANTHER" id="PTHR10845:SF192">
    <property type="entry name" value="DOUBLE HIT, ISOFORM B"/>
    <property type="match status" value="1"/>
</dbReference>
<evidence type="ECO:0000259" key="3">
    <source>
        <dbReference type="PROSITE" id="PS50132"/>
    </source>
</evidence>
<keyword evidence="1" id="KW-0175">Coiled coil</keyword>
<dbReference type="Pfam" id="PF00615">
    <property type="entry name" value="RGS"/>
    <property type="match status" value="1"/>
</dbReference>
<dbReference type="InterPro" id="IPR032675">
    <property type="entry name" value="LRR_dom_sf"/>
</dbReference>
<dbReference type="InterPro" id="IPR016137">
    <property type="entry name" value="RGS"/>
</dbReference>
<evidence type="ECO:0000259" key="4">
    <source>
        <dbReference type="PROSITE" id="PS50186"/>
    </source>
</evidence>
<dbReference type="EMBL" id="HBEM01004563">
    <property type="protein sequence ID" value="CAD8434713.1"/>
    <property type="molecule type" value="Transcribed_RNA"/>
</dbReference>
<evidence type="ECO:0000313" key="5">
    <source>
        <dbReference type="EMBL" id="CAD8434713.1"/>
    </source>
</evidence>
<feature type="region of interest" description="Disordered" evidence="2">
    <location>
        <begin position="1"/>
        <end position="87"/>
    </location>
</feature>
<dbReference type="InterPro" id="IPR044926">
    <property type="entry name" value="RGS_subdomain_2"/>
</dbReference>
<accession>A0A7S0CXJ5</accession>
<dbReference type="Gene3D" id="1.10.167.10">
    <property type="entry name" value="Regulator of G-protein Signalling 4, domain 2"/>
    <property type="match status" value="1"/>
</dbReference>
<dbReference type="InterPro" id="IPR036305">
    <property type="entry name" value="RGS_sf"/>
</dbReference>
<feature type="compositionally biased region" description="Low complexity" evidence="2">
    <location>
        <begin position="45"/>
        <end position="60"/>
    </location>
</feature>
<dbReference type="AlphaFoldDB" id="A0A7S0CXJ5"/>